<reference evidence="2" key="2">
    <citation type="submission" date="2020-09" db="EMBL/GenBank/DDBJ databases">
        <authorList>
            <person name="Sun Q."/>
            <person name="Zhou Y."/>
        </authorList>
    </citation>
    <scope>NUCLEOTIDE SEQUENCE</scope>
    <source>
        <strain evidence="2">CGMCC 1.12827</strain>
    </source>
</reference>
<dbReference type="Pfam" id="PF04199">
    <property type="entry name" value="Cyclase"/>
    <property type="match status" value="1"/>
</dbReference>
<evidence type="ECO:0000313" key="3">
    <source>
        <dbReference type="Proteomes" id="UP000621454"/>
    </source>
</evidence>
<dbReference type="AlphaFoldDB" id="A0A916SX07"/>
<dbReference type="EMBL" id="BMGC01000003">
    <property type="protein sequence ID" value="GGB20580.1"/>
    <property type="molecule type" value="Genomic_DNA"/>
</dbReference>
<accession>A0A916SX07</accession>
<dbReference type="GO" id="GO:0004061">
    <property type="term" value="F:arylformamidase activity"/>
    <property type="evidence" value="ECO:0007669"/>
    <property type="project" value="InterPro"/>
</dbReference>
<organism evidence="2 3">
    <name type="scientific">Gordonia jinhuaensis</name>
    <dbReference type="NCBI Taxonomy" id="1517702"/>
    <lineage>
        <taxon>Bacteria</taxon>
        <taxon>Bacillati</taxon>
        <taxon>Actinomycetota</taxon>
        <taxon>Actinomycetes</taxon>
        <taxon>Mycobacteriales</taxon>
        <taxon>Gordoniaceae</taxon>
        <taxon>Gordonia</taxon>
    </lineage>
</organism>
<proteinExistence type="predicted"/>
<comment type="caution">
    <text evidence="2">The sequence shown here is derived from an EMBL/GenBank/DDBJ whole genome shotgun (WGS) entry which is preliminary data.</text>
</comment>
<dbReference type="InterPro" id="IPR007325">
    <property type="entry name" value="KFase/CYL"/>
</dbReference>
<sequence length="292" mass="30972">MSDAVTTTGIHTPGAHTPGTHDTARTELSAFTDALRDGTLDVVDLTTPLSSATPALRLPAPFVNLIDFSLEEVSAYNEPGPFWRHNNIHTGEHIGTHVDAPIHWVTGRDGHDVSQIPVTRLIAPAAVMDLRAQVAADPDYLLTVTDVEEWEQTHGRLTDGVWLLLRTGWETRGHSATEFLNTDDNGSHTPGVDVDCARWLATERPVAGLGVETVGVDAGLAGGFDPAFPVHNFFLGNDKYGLTSLRNLGRLPATGAVIVVSPLPIVGGTGSPARVLAIVDSHTASVDSHTAS</sequence>
<feature type="compositionally biased region" description="Polar residues" evidence="1">
    <location>
        <begin position="1"/>
        <end position="10"/>
    </location>
</feature>
<dbReference type="GO" id="GO:0019441">
    <property type="term" value="P:L-tryptophan catabolic process to kynurenine"/>
    <property type="evidence" value="ECO:0007669"/>
    <property type="project" value="InterPro"/>
</dbReference>
<dbReference type="Gene3D" id="3.50.30.50">
    <property type="entry name" value="Putative cyclase"/>
    <property type="match status" value="1"/>
</dbReference>
<reference evidence="2" key="1">
    <citation type="journal article" date="2014" name="Int. J. Syst. Evol. Microbiol.">
        <title>Complete genome sequence of Corynebacterium casei LMG S-19264T (=DSM 44701T), isolated from a smear-ripened cheese.</title>
        <authorList>
            <consortium name="US DOE Joint Genome Institute (JGI-PGF)"/>
            <person name="Walter F."/>
            <person name="Albersmeier A."/>
            <person name="Kalinowski J."/>
            <person name="Ruckert C."/>
        </authorList>
    </citation>
    <scope>NUCLEOTIDE SEQUENCE</scope>
    <source>
        <strain evidence="2">CGMCC 1.12827</strain>
    </source>
</reference>
<dbReference type="Proteomes" id="UP000621454">
    <property type="component" value="Unassembled WGS sequence"/>
</dbReference>
<keyword evidence="3" id="KW-1185">Reference proteome</keyword>
<dbReference type="PANTHER" id="PTHR31118">
    <property type="entry name" value="CYCLASE-LIKE PROTEIN 2"/>
    <property type="match status" value="1"/>
</dbReference>
<protein>
    <submittedName>
        <fullName evidence="2">Cyclase</fullName>
    </submittedName>
</protein>
<dbReference type="SUPFAM" id="SSF102198">
    <property type="entry name" value="Putative cyclase"/>
    <property type="match status" value="1"/>
</dbReference>
<dbReference type="PANTHER" id="PTHR31118:SF12">
    <property type="entry name" value="CYCLASE-LIKE PROTEIN 2"/>
    <property type="match status" value="1"/>
</dbReference>
<feature type="region of interest" description="Disordered" evidence="1">
    <location>
        <begin position="1"/>
        <end position="22"/>
    </location>
</feature>
<evidence type="ECO:0000256" key="1">
    <source>
        <dbReference type="SAM" id="MobiDB-lite"/>
    </source>
</evidence>
<gene>
    <name evidence="2" type="ORF">GCM10011489_05860</name>
</gene>
<dbReference type="RefSeq" id="WP_188585093.1">
    <property type="nucleotide sequence ID" value="NZ_BMGC01000003.1"/>
</dbReference>
<name>A0A916SX07_9ACTN</name>
<dbReference type="InterPro" id="IPR037175">
    <property type="entry name" value="KFase_sf"/>
</dbReference>
<evidence type="ECO:0000313" key="2">
    <source>
        <dbReference type="EMBL" id="GGB20580.1"/>
    </source>
</evidence>